<dbReference type="Gene3D" id="2.40.170.20">
    <property type="entry name" value="TonB-dependent receptor, beta-barrel domain"/>
    <property type="match status" value="1"/>
</dbReference>
<comment type="caution">
    <text evidence="13">The sequence shown here is derived from an EMBL/GenBank/DDBJ whole genome shotgun (WGS) entry which is preliminary data.</text>
</comment>
<dbReference type="Gene3D" id="2.170.130.10">
    <property type="entry name" value="TonB-dependent receptor, plug domain"/>
    <property type="match status" value="1"/>
</dbReference>
<feature type="domain" description="TonB-dependent receptor-like beta-barrel" evidence="11">
    <location>
        <begin position="403"/>
        <end position="901"/>
    </location>
</feature>
<accession>A0A9X2TNK3</accession>
<dbReference type="PANTHER" id="PTHR47234:SF3">
    <property type="entry name" value="SECRETIN_TONB SHORT N-TERMINAL DOMAIN-CONTAINING PROTEIN"/>
    <property type="match status" value="1"/>
</dbReference>
<keyword evidence="7 8" id="KW-0998">Cell outer membrane</keyword>
<evidence type="ECO:0000259" key="12">
    <source>
        <dbReference type="Pfam" id="PF07715"/>
    </source>
</evidence>
<dbReference type="GO" id="GO:0009279">
    <property type="term" value="C:cell outer membrane"/>
    <property type="evidence" value="ECO:0007669"/>
    <property type="project" value="UniProtKB-SubCell"/>
</dbReference>
<keyword evidence="10" id="KW-0732">Signal</keyword>
<evidence type="ECO:0000256" key="5">
    <source>
        <dbReference type="ARBA" id="ARBA00023077"/>
    </source>
</evidence>
<dbReference type="InterPro" id="IPR039426">
    <property type="entry name" value="TonB-dep_rcpt-like"/>
</dbReference>
<dbReference type="InterPro" id="IPR037066">
    <property type="entry name" value="Plug_dom_sf"/>
</dbReference>
<keyword evidence="4 8" id="KW-0812">Transmembrane</keyword>
<keyword evidence="5 9" id="KW-0798">TonB box</keyword>
<dbReference type="InterPro" id="IPR012910">
    <property type="entry name" value="Plug_dom"/>
</dbReference>
<feature type="domain" description="TonB-dependent receptor plug" evidence="12">
    <location>
        <begin position="141"/>
        <end position="260"/>
    </location>
</feature>
<keyword evidence="6 8" id="KW-0472">Membrane</keyword>
<dbReference type="Proteomes" id="UP001155027">
    <property type="component" value="Unassembled WGS sequence"/>
</dbReference>
<dbReference type="PANTHER" id="PTHR47234">
    <property type="match status" value="1"/>
</dbReference>
<gene>
    <name evidence="13" type="ORF">GGP71_001579</name>
</gene>
<evidence type="ECO:0000256" key="8">
    <source>
        <dbReference type="PROSITE-ProRule" id="PRU01360"/>
    </source>
</evidence>
<evidence type="ECO:0000256" key="10">
    <source>
        <dbReference type="SAM" id="SignalP"/>
    </source>
</evidence>
<dbReference type="InterPro" id="IPR008969">
    <property type="entry name" value="CarboxyPept-like_regulatory"/>
</dbReference>
<dbReference type="EMBL" id="JANUAU010000004">
    <property type="protein sequence ID" value="MCS3677656.1"/>
    <property type="molecule type" value="Genomic_DNA"/>
</dbReference>
<reference evidence="13" key="1">
    <citation type="submission" date="2022-08" db="EMBL/GenBank/DDBJ databases">
        <title>Genomic Encyclopedia of Type Strains, Phase V (KMG-V): Genome sequencing to study the core and pangenomes of soil and plant-associated prokaryotes.</title>
        <authorList>
            <person name="Whitman W."/>
        </authorList>
    </citation>
    <scope>NUCLEOTIDE SEQUENCE</scope>
    <source>
        <strain evidence="13">0</strain>
    </source>
</reference>
<keyword evidence="2 8" id="KW-0813">Transport</keyword>
<keyword evidence="3 8" id="KW-1134">Transmembrane beta strand</keyword>
<evidence type="ECO:0000256" key="2">
    <source>
        <dbReference type="ARBA" id="ARBA00022448"/>
    </source>
</evidence>
<dbReference type="InterPro" id="IPR036942">
    <property type="entry name" value="Beta-barrel_TonB_sf"/>
</dbReference>
<evidence type="ECO:0000256" key="4">
    <source>
        <dbReference type="ARBA" id="ARBA00022692"/>
    </source>
</evidence>
<comment type="subcellular location">
    <subcellularLocation>
        <location evidence="1 8">Cell outer membrane</location>
        <topology evidence="1 8">Multi-pass membrane protein</topology>
    </subcellularLocation>
</comment>
<comment type="similarity">
    <text evidence="8 9">Belongs to the TonB-dependent receptor family.</text>
</comment>
<sequence length="941" mass="101389">MLPFSPPRRLSAFGSLLLGLAVACASLGALSAGMAQAQSSATVQGRVVDAETGAPLAGANVQVLGTQRGTSADTDGQYRVRVAPGDLRLRASFVGYSAETEQLRVEAGETYTFDFELTPGSTLDDVVVVGSRGQSRSALQSAVPVDALPVGELTTQSPQTDLNQLLTYTAPSFQANRQTSSDATEFIDPATLRSLPPDQLLVLVNGKRRHKSSLVNTLGTVGRGAVGTDLNAIPSAAVQRVEVLRNGASAQYGSDAVAGVLNLQMKEATNELTADVTSGVHNAGDGELVKVSANYGFEVGDDGFVNVTGMFRDRARTNRADGNSLIIFDQSEQGNFFAYPAEDSPENPSEARQIDNQILEERGLDRSDFQFRVGQSAVQQRAVFLNSEVGLGNDATLYAFGSLSYKNGIGAPFRRLPSNLTAMPFRPSNENPDLFRNGFQPEMNSDVVDQSLTIGVEGTIGGWTWDLSNSYGRNSLDYQMDNTVNASLLQASPTSIYAGGHAFSQNVTNLDVSRFFDDALAGINVAFGGAYRTDRYQIFSGEEASYRNYGRVQLIDDTSAASPRLVTRDTLGKEPGTQGFVGFRPENEVDRTRSNVAAYLDTEVNLTENLLVTAAGRYENYSDFGGTLNGRLAARWGLLDGRLNLRGSASTGFRAPSLHQIYFNEVRTDFDDQGQLVNIGTFSNDSEVARILGIPQLEEERSRSYSAGITASPIENLDLTIDGYQIYVDDRVVLTGEFTPDNAPEIVDLLSEVGAQNAQVFANAVDTKTTGLDVVATYRLPLPTGTVELSAAGNVNDTEIQALTIPETVRANYEGDDLQGTFFGRQEQGFLTESNPESKVTLSADYQLNAFGLLVRTVRFGEQVRPGFAQNQTHSPEWVVDATASYDLTEAATLSVGASNLFNNYPDEQVFGNSYLGVFDYAPVQQGPNGAFYFARLNVQL</sequence>
<evidence type="ECO:0000256" key="9">
    <source>
        <dbReference type="RuleBase" id="RU003357"/>
    </source>
</evidence>
<dbReference type="AlphaFoldDB" id="A0A9X2TNK3"/>
<protein>
    <submittedName>
        <fullName evidence="13">Iron complex outermembrane receptor protein</fullName>
    </submittedName>
</protein>
<feature type="chain" id="PRO_5041155505" evidence="10">
    <location>
        <begin position="38"/>
        <end position="941"/>
    </location>
</feature>
<dbReference type="PROSITE" id="PS52016">
    <property type="entry name" value="TONB_DEPENDENT_REC_3"/>
    <property type="match status" value="1"/>
</dbReference>
<name>A0A9X2TNK3_9BACT</name>
<evidence type="ECO:0000259" key="11">
    <source>
        <dbReference type="Pfam" id="PF00593"/>
    </source>
</evidence>
<evidence type="ECO:0000256" key="1">
    <source>
        <dbReference type="ARBA" id="ARBA00004571"/>
    </source>
</evidence>
<proteinExistence type="inferred from homology"/>
<dbReference type="SUPFAM" id="SSF49464">
    <property type="entry name" value="Carboxypeptidase regulatory domain-like"/>
    <property type="match status" value="1"/>
</dbReference>
<dbReference type="Pfam" id="PF13620">
    <property type="entry name" value="CarboxypepD_reg"/>
    <property type="match status" value="1"/>
</dbReference>
<evidence type="ECO:0000256" key="7">
    <source>
        <dbReference type="ARBA" id="ARBA00023237"/>
    </source>
</evidence>
<dbReference type="Pfam" id="PF00593">
    <property type="entry name" value="TonB_dep_Rec_b-barrel"/>
    <property type="match status" value="1"/>
</dbReference>
<feature type="signal peptide" evidence="10">
    <location>
        <begin position="1"/>
        <end position="37"/>
    </location>
</feature>
<dbReference type="RefSeq" id="WP_259182365.1">
    <property type="nucleotide sequence ID" value="NZ_JANUAQ010000006.1"/>
</dbReference>
<evidence type="ECO:0000256" key="3">
    <source>
        <dbReference type="ARBA" id="ARBA00022452"/>
    </source>
</evidence>
<dbReference type="InterPro" id="IPR000531">
    <property type="entry name" value="Beta-barrel_TonB"/>
</dbReference>
<dbReference type="SUPFAM" id="SSF56935">
    <property type="entry name" value="Porins"/>
    <property type="match status" value="1"/>
</dbReference>
<evidence type="ECO:0000256" key="6">
    <source>
        <dbReference type="ARBA" id="ARBA00023136"/>
    </source>
</evidence>
<keyword evidence="13" id="KW-0675">Receptor</keyword>
<dbReference type="Pfam" id="PF07715">
    <property type="entry name" value="Plug"/>
    <property type="match status" value="1"/>
</dbReference>
<evidence type="ECO:0000313" key="13">
    <source>
        <dbReference type="EMBL" id="MCS3677656.1"/>
    </source>
</evidence>
<evidence type="ECO:0000313" key="14">
    <source>
        <dbReference type="Proteomes" id="UP001155027"/>
    </source>
</evidence>
<dbReference type="Gene3D" id="2.60.40.1120">
    <property type="entry name" value="Carboxypeptidase-like, regulatory domain"/>
    <property type="match status" value="1"/>
</dbReference>
<organism evidence="13 14">
    <name type="scientific">Salinibacter ruber</name>
    <dbReference type="NCBI Taxonomy" id="146919"/>
    <lineage>
        <taxon>Bacteria</taxon>
        <taxon>Pseudomonadati</taxon>
        <taxon>Rhodothermota</taxon>
        <taxon>Rhodothermia</taxon>
        <taxon>Rhodothermales</taxon>
        <taxon>Salinibacteraceae</taxon>
        <taxon>Salinibacter</taxon>
    </lineage>
</organism>